<dbReference type="PANTHER" id="PTHR30244">
    <property type="entry name" value="TRANSAMINASE"/>
    <property type="match status" value="1"/>
</dbReference>
<name>A0ABV6IU65_9PROT</name>
<keyword evidence="4" id="KW-0808">Transferase</keyword>
<dbReference type="SUPFAM" id="SSF53383">
    <property type="entry name" value="PLP-dependent transferases"/>
    <property type="match status" value="1"/>
</dbReference>
<evidence type="ECO:0000256" key="2">
    <source>
        <dbReference type="ARBA" id="ARBA00037999"/>
    </source>
</evidence>
<evidence type="ECO:0000313" key="5">
    <source>
        <dbReference type="Proteomes" id="UP001589789"/>
    </source>
</evidence>
<dbReference type="EMBL" id="JBHLVZ010000051">
    <property type="protein sequence ID" value="MFC0387159.1"/>
    <property type="molecule type" value="Genomic_DNA"/>
</dbReference>
<dbReference type="Pfam" id="PF01041">
    <property type="entry name" value="DegT_DnrJ_EryC1"/>
    <property type="match status" value="1"/>
</dbReference>
<keyword evidence="5" id="KW-1185">Reference proteome</keyword>
<protein>
    <submittedName>
        <fullName evidence="4">Aminotransferase class I/II-fold pyridoxal phosphate-dependent enzyme</fullName>
    </submittedName>
</protein>
<comment type="similarity">
    <text evidence="2 3">Belongs to the DegT/DnrJ/EryC1 family.</text>
</comment>
<proteinExistence type="inferred from homology"/>
<reference evidence="4 5" key="1">
    <citation type="submission" date="2024-09" db="EMBL/GenBank/DDBJ databases">
        <authorList>
            <person name="Sun Q."/>
            <person name="Mori K."/>
        </authorList>
    </citation>
    <scope>NUCLEOTIDE SEQUENCE [LARGE SCALE GENOMIC DNA]</scope>
    <source>
        <strain evidence="4 5">CCM 7468</strain>
    </source>
</reference>
<evidence type="ECO:0000256" key="3">
    <source>
        <dbReference type="RuleBase" id="RU004508"/>
    </source>
</evidence>
<keyword evidence="1 3" id="KW-0663">Pyridoxal phosphate</keyword>
<gene>
    <name evidence="4" type="ORF">ACFFIC_16615</name>
</gene>
<organism evidence="4 5">
    <name type="scientific">Muricoccus vinaceus</name>
    <dbReference type="NCBI Taxonomy" id="424704"/>
    <lineage>
        <taxon>Bacteria</taxon>
        <taxon>Pseudomonadati</taxon>
        <taxon>Pseudomonadota</taxon>
        <taxon>Alphaproteobacteria</taxon>
        <taxon>Acetobacterales</taxon>
        <taxon>Roseomonadaceae</taxon>
        <taxon>Muricoccus</taxon>
    </lineage>
</organism>
<accession>A0ABV6IU65</accession>
<evidence type="ECO:0000256" key="1">
    <source>
        <dbReference type="ARBA" id="ARBA00022898"/>
    </source>
</evidence>
<evidence type="ECO:0000313" key="4">
    <source>
        <dbReference type="EMBL" id="MFC0387159.1"/>
    </source>
</evidence>
<comment type="caution">
    <text evidence="4">The sequence shown here is derived from an EMBL/GenBank/DDBJ whole genome shotgun (WGS) entry which is preliminary data.</text>
</comment>
<dbReference type="Proteomes" id="UP001589789">
    <property type="component" value="Unassembled WGS sequence"/>
</dbReference>
<dbReference type="RefSeq" id="WP_377052335.1">
    <property type="nucleotide sequence ID" value="NZ_JBHLVZ010000051.1"/>
</dbReference>
<dbReference type="GO" id="GO:0008483">
    <property type="term" value="F:transaminase activity"/>
    <property type="evidence" value="ECO:0007669"/>
    <property type="project" value="UniProtKB-KW"/>
</dbReference>
<dbReference type="InterPro" id="IPR015424">
    <property type="entry name" value="PyrdxlP-dep_Trfase"/>
</dbReference>
<keyword evidence="4" id="KW-0032">Aminotransferase</keyword>
<dbReference type="Gene3D" id="3.40.640.10">
    <property type="entry name" value="Type I PLP-dependent aspartate aminotransferase-like (Major domain)"/>
    <property type="match status" value="1"/>
</dbReference>
<dbReference type="InterPro" id="IPR015421">
    <property type="entry name" value="PyrdxlP-dep_Trfase_major"/>
</dbReference>
<dbReference type="InterPro" id="IPR000653">
    <property type="entry name" value="DegT/StrS_aminotransferase"/>
</dbReference>
<dbReference type="PIRSF" id="PIRSF000390">
    <property type="entry name" value="PLP_StrS"/>
    <property type="match status" value="1"/>
</dbReference>
<sequence length="416" mass="43785">MPLDATPAIAHALPARILAPGGGTSMAPPPSLPVARPRLPEAAAILPYLREIDAHGWYANQGQLWSRLRARLAAHWGLDAGCVALTANATLALALALRAFDVPPGRKCLMPAWTFVATAGAAREAGLVPHFADVHPATWALDPDAVEARGDLGEIGAILVVAPFGRPVDTAQWDALSVRTGIPVVIDAAAAFDALRAGGPMEVGTTPVVVSLHATKAFGIGEGGAVLSRDPTWLERLRRLSQFGFLGSREAVLAGTNAKLSEYAAAVGLASLDAWPDTRRGWERVTRLYADALAGDTRLMPSPGFGEDWVSATFSVLWPGDPTSGIAALSRQGVTTLRWWGDGCHRHPAYANCPRDPLPVTDTIAPRAIGLPFWREMTASQVERVCGAAWRSAEAATACIAGPMARSVPMDPPALA</sequence>
<dbReference type="PANTHER" id="PTHR30244:SF9">
    <property type="entry name" value="PROTEIN RV3402C"/>
    <property type="match status" value="1"/>
</dbReference>